<feature type="transmembrane region" description="Helical" evidence="1">
    <location>
        <begin position="138"/>
        <end position="159"/>
    </location>
</feature>
<evidence type="ECO:0000256" key="1">
    <source>
        <dbReference type="SAM" id="Phobius"/>
    </source>
</evidence>
<feature type="transmembrane region" description="Helical" evidence="1">
    <location>
        <begin position="42"/>
        <end position="63"/>
    </location>
</feature>
<organism evidence="3 4">
    <name type="scientific">Actinokineospora spheciospongiae</name>
    <dbReference type="NCBI Taxonomy" id="909613"/>
    <lineage>
        <taxon>Bacteria</taxon>
        <taxon>Bacillati</taxon>
        <taxon>Actinomycetota</taxon>
        <taxon>Actinomycetes</taxon>
        <taxon>Pseudonocardiales</taxon>
        <taxon>Pseudonocardiaceae</taxon>
        <taxon>Actinokineospora</taxon>
    </lineage>
</organism>
<dbReference type="eggNOG" id="ENOG5032TXC">
    <property type="taxonomic scope" value="Bacteria"/>
</dbReference>
<dbReference type="EMBL" id="AYXG01000212">
    <property type="protein sequence ID" value="EWC59258.1"/>
    <property type="molecule type" value="Genomic_DNA"/>
</dbReference>
<gene>
    <name evidence="3" type="ORF">UO65_5474</name>
</gene>
<evidence type="ECO:0000313" key="4">
    <source>
        <dbReference type="Proteomes" id="UP000019277"/>
    </source>
</evidence>
<dbReference type="Proteomes" id="UP000019277">
    <property type="component" value="Unassembled WGS sequence"/>
</dbReference>
<evidence type="ECO:0000313" key="3">
    <source>
        <dbReference type="EMBL" id="EWC59258.1"/>
    </source>
</evidence>
<keyword evidence="4" id="KW-1185">Reference proteome</keyword>
<dbReference type="OrthoDB" id="4864772at2"/>
<feature type="transmembrane region" description="Helical" evidence="1">
    <location>
        <begin position="83"/>
        <end position="104"/>
    </location>
</feature>
<dbReference type="InterPro" id="IPR019251">
    <property type="entry name" value="DUF2231_TM"/>
</dbReference>
<feature type="domain" description="DUF2231" evidence="2">
    <location>
        <begin position="7"/>
        <end position="171"/>
    </location>
</feature>
<dbReference type="Pfam" id="PF09990">
    <property type="entry name" value="DUF2231"/>
    <property type="match status" value="1"/>
</dbReference>
<dbReference type="RefSeq" id="WP_035287858.1">
    <property type="nucleotide sequence ID" value="NZ_AYXG01000212.1"/>
</dbReference>
<accession>W7IG22</accession>
<keyword evidence="1" id="KW-0472">Membrane</keyword>
<keyword evidence="1" id="KW-0812">Transmembrane</keyword>
<dbReference type="AlphaFoldDB" id="W7IG22"/>
<evidence type="ECO:0000259" key="2">
    <source>
        <dbReference type="Pfam" id="PF09990"/>
    </source>
</evidence>
<dbReference type="STRING" id="909613.UO65_5474"/>
<accession>A0A8E2X2V2</accession>
<comment type="caution">
    <text evidence="3">The sequence shown here is derived from an EMBL/GenBank/DDBJ whole genome shotgun (WGS) entry which is preliminary data.</text>
</comment>
<name>W7IG22_9PSEU</name>
<feature type="transmembrane region" description="Helical" evidence="1">
    <location>
        <begin position="12"/>
        <end position="35"/>
    </location>
</feature>
<keyword evidence="1" id="KW-1133">Transmembrane helix</keyword>
<proteinExistence type="predicted"/>
<protein>
    <recommendedName>
        <fullName evidence="2">DUF2231 domain-containing protein</fullName>
    </recommendedName>
</protein>
<sequence length="179" mass="18320">MPDFVNGLPLHALVVHGVVVLVPLAVLGAVVIALWPAARRRYGWLVVAVAAVGTAMVPVAAGSGEGLERKLPENPLIEEHAELGGTLIFFVLPLFLSILALMVVHTVAAKATAPSTPAPGAPGDAVTATRTAPAWTKVALVVTALLSIGFGVAAGVQVYRVGDAGSKAVWEGVEDQPSR</sequence>
<reference evidence="3 4" key="1">
    <citation type="journal article" date="2014" name="Genome Announc.">
        <title>Draft Genome Sequence of the Antitrypanosomally Active Sponge-Associated Bacterium Actinokineospora sp. Strain EG49.</title>
        <authorList>
            <person name="Harjes J."/>
            <person name="Ryu T."/>
            <person name="Abdelmohsen U.R."/>
            <person name="Moitinho-Silva L."/>
            <person name="Horn H."/>
            <person name="Ravasi T."/>
            <person name="Hentschel U."/>
        </authorList>
    </citation>
    <scope>NUCLEOTIDE SEQUENCE [LARGE SCALE GENOMIC DNA]</scope>
    <source>
        <strain evidence="3 4">EG49</strain>
    </source>
</reference>